<sequence>MVHQNSQPSQLWSEASLNPGTPFTPMTPGSMMTPMPYTATPGSSGALPSDPGVLLSQSDTLSTDPAGALKRPQRKAPVDPKSIPKVIDINAEDARQRFEDFLEQFTVDVPVITTAP</sequence>
<evidence type="ECO:0000256" key="1">
    <source>
        <dbReference type="SAM" id="MobiDB-lite"/>
    </source>
</evidence>
<feature type="non-terminal residue" evidence="2">
    <location>
        <position position="116"/>
    </location>
</feature>
<feature type="compositionally biased region" description="Polar residues" evidence="1">
    <location>
        <begin position="1"/>
        <end position="18"/>
    </location>
</feature>
<feature type="compositionally biased region" description="Low complexity" evidence="1">
    <location>
        <begin position="19"/>
        <end position="36"/>
    </location>
</feature>
<dbReference type="AlphaFoldDB" id="A0A9W8EAA0"/>
<keyword evidence="3" id="KW-1185">Reference proteome</keyword>
<gene>
    <name evidence="2" type="ORF">H4R34_005913</name>
</gene>
<proteinExistence type="predicted"/>
<reference evidence="2" key="1">
    <citation type="submission" date="2022-07" db="EMBL/GenBank/DDBJ databases">
        <title>Phylogenomic reconstructions and comparative analyses of Kickxellomycotina fungi.</title>
        <authorList>
            <person name="Reynolds N.K."/>
            <person name="Stajich J.E."/>
            <person name="Barry K."/>
            <person name="Grigoriev I.V."/>
            <person name="Crous P."/>
            <person name="Smith M.E."/>
        </authorList>
    </citation>
    <scope>NUCLEOTIDE SEQUENCE</scope>
    <source>
        <strain evidence="2">RSA 567</strain>
    </source>
</reference>
<name>A0A9W8EAA0_9FUNG</name>
<dbReference type="EMBL" id="JANBQB010001584">
    <property type="protein sequence ID" value="KAJ1970898.1"/>
    <property type="molecule type" value="Genomic_DNA"/>
</dbReference>
<comment type="caution">
    <text evidence="2">The sequence shown here is derived from an EMBL/GenBank/DDBJ whole genome shotgun (WGS) entry which is preliminary data.</text>
</comment>
<dbReference type="Proteomes" id="UP001151582">
    <property type="component" value="Unassembled WGS sequence"/>
</dbReference>
<evidence type="ECO:0000313" key="2">
    <source>
        <dbReference type="EMBL" id="KAJ1970898.1"/>
    </source>
</evidence>
<feature type="region of interest" description="Disordered" evidence="1">
    <location>
        <begin position="1"/>
        <end position="82"/>
    </location>
</feature>
<protein>
    <submittedName>
        <fullName evidence="2">Uncharacterized protein</fullName>
    </submittedName>
</protein>
<organism evidence="2 3">
    <name type="scientific">Dimargaris verticillata</name>
    <dbReference type="NCBI Taxonomy" id="2761393"/>
    <lineage>
        <taxon>Eukaryota</taxon>
        <taxon>Fungi</taxon>
        <taxon>Fungi incertae sedis</taxon>
        <taxon>Zoopagomycota</taxon>
        <taxon>Kickxellomycotina</taxon>
        <taxon>Dimargaritomycetes</taxon>
        <taxon>Dimargaritales</taxon>
        <taxon>Dimargaritaceae</taxon>
        <taxon>Dimargaris</taxon>
    </lineage>
</organism>
<accession>A0A9W8EAA0</accession>
<evidence type="ECO:0000313" key="3">
    <source>
        <dbReference type="Proteomes" id="UP001151582"/>
    </source>
</evidence>